<name>A0A2P2P537_RHIMU</name>
<protein>
    <submittedName>
        <fullName evidence="2">Uncharacterized protein</fullName>
    </submittedName>
</protein>
<proteinExistence type="predicted"/>
<dbReference type="EMBL" id="GGEC01069368">
    <property type="protein sequence ID" value="MBX49852.1"/>
    <property type="molecule type" value="Transcribed_RNA"/>
</dbReference>
<accession>A0A2P2P537</accession>
<sequence length="21" mass="2394">MINMFNHDSSPLAKETLEQTS</sequence>
<dbReference type="AlphaFoldDB" id="A0A2P2P537"/>
<organism evidence="2">
    <name type="scientific">Rhizophora mucronata</name>
    <name type="common">Asiatic mangrove</name>
    <dbReference type="NCBI Taxonomy" id="61149"/>
    <lineage>
        <taxon>Eukaryota</taxon>
        <taxon>Viridiplantae</taxon>
        <taxon>Streptophyta</taxon>
        <taxon>Embryophyta</taxon>
        <taxon>Tracheophyta</taxon>
        <taxon>Spermatophyta</taxon>
        <taxon>Magnoliopsida</taxon>
        <taxon>eudicotyledons</taxon>
        <taxon>Gunneridae</taxon>
        <taxon>Pentapetalae</taxon>
        <taxon>rosids</taxon>
        <taxon>fabids</taxon>
        <taxon>Malpighiales</taxon>
        <taxon>Rhizophoraceae</taxon>
        <taxon>Rhizophora</taxon>
    </lineage>
</organism>
<feature type="region of interest" description="Disordered" evidence="1">
    <location>
        <begin position="1"/>
        <end position="21"/>
    </location>
</feature>
<evidence type="ECO:0000313" key="2">
    <source>
        <dbReference type="EMBL" id="MBX49852.1"/>
    </source>
</evidence>
<reference evidence="2" key="1">
    <citation type="submission" date="2018-02" db="EMBL/GenBank/DDBJ databases">
        <title>Rhizophora mucronata_Transcriptome.</title>
        <authorList>
            <person name="Meera S.P."/>
            <person name="Sreeshan A."/>
            <person name="Augustine A."/>
        </authorList>
    </citation>
    <scope>NUCLEOTIDE SEQUENCE</scope>
    <source>
        <tissue evidence="2">Leaf</tissue>
    </source>
</reference>
<evidence type="ECO:0000256" key="1">
    <source>
        <dbReference type="SAM" id="MobiDB-lite"/>
    </source>
</evidence>